<name>A0A4R1QUT0_9FIRM</name>
<organism evidence="6 7">
    <name type="scientific">Kineothrix alysoides</name>
    <dbReference type="NCBI Taxonomy" id="1469948"/>
    <lineage>
        <taxon>Bacteria</taxon>
        <taxon>Bacillati</taxon>
        <taxon>Bacillota</taxon>
        <taxon>Clostridia</taxon>
        <taxon>Lachnospirales</taxon>
        <taxon>Lachnospiraceae</taxon>
        <taxon>Kineothrix</taxon>
    </lineage>
</organism>
<dbReference type="AlphaFoldDB" id="A0A4R1QUT0"/>
<dbReference type="PANTHER" id="PTHR30036">
    <property type="entry name" value="D-XYLOSE-BINDING PERIPLASMIC PROTEIN"/>
    <property type="match status" value="1"/>
</dbReference>
<comment type="subcellular location">
    <subcellularLocation>
        <location evidence="1">Cell envelope</location>
    </subcellularLocation>
</comment>
<keyword evidence="7" id="KW-1185">Reference proteome</keyword>
<evidence type="ECO:0000256" key="2">
    <source>
        <dbReference type="ARBA" id="ARBA00007639"/>
    </source>
</evidence>
<proteinExistence type="inferred from homology"/>
<evidence type="ECO:0000256" key="3">
    <source>
        <dbReference type="SAM" id="MobiDB-lite"/>
    </source>
</evidence>
<feature type="chain" id="PRO_5039301016" evidence="4">
    <location>
        <begin position="27"/>
        <end position="368"/>
    </location>
</feature>
<evidence type="ECO:0000313" key="6">
    <source>
        <dbReference type="EMBL" id="TCL56285.1"/>
    </source>
</evidence>
<feature type="signal peptide" evidence="4">
    <location>
        <begin position="1"/>
        <end position="26"/>
    </location>
</feature>
<dbReference type="GO" id="GO:0030288">
    <property type="term" value="C:outer membrane-bounded periplasmic space"/>
    <property type="evidence" value="ECO:0007669"/>
    <property type="project" value="TreeGrafter"/>
</dbReference>
<dbReference type="GO" id="GO:0030246">
    <property type="term" value="F:carbohydrate binding"/>
    <property type="evidence" value="ECO:0007669"/>
    <property type="project" value="TreeGrafter"/>
</dbReference>
<dbReference type="PANTHER" id="PTHR30036:SF7">
    <property type="entry name" value="ABC TRANSPORTER PERIPLASMIC-BINDING PROTEIN YPHF"/>
    <property type="match status" value="1"/>
</dbReference>
<dbReference type="Gene3D" id="3.40.50.2300">
    <property type="match status" value="2"/>
</dbReference>
<dbReference type="STRING" id="1469948.GCA_000732725_00476"/>
<dbReference type="CDD" id="cd01536">
    <property type="entry name" value="PBP1_ABC_sugar_binding-like"/>
    <property type="match status" value="1"/>
</dbReference>
<comment type="similarity">
    <text evidence="2">Belongs to the bacterial solute-binding protein 2 family.</text>
</comment>
<dbReference type="SUPFAM" id="SSF53822">
    <property type="entry name" value="Periplasmic binding protein-like I"/>
    <property type="match status" value="1"/>
</dbReference>
<keyword evidence="4" id="KW-0732">Signal</keyword>
<accession>A0A4R1QUT0</accession>
<evidence type="ECO:0000256" key="4">
    <source>
        <dbReference type="SAM" id="SignalP"/>
    </source>
</evidence>
<evidence type="ECO:0000313" key="7">
    <source>
        <dbReference type="Proteomes" id="UP000295718"/>
    </source>
</evidence>
<gene>
    <name evidence="6" type="ORF">EDD76_112113</name>
</gene>
<evidence type="ECO:0000259" key="5">
    <source>
        <dbReference type="Pfam" id="PF13407"/>
    </source>
</evidence>
<dbReference type="RefSeq" id="WP_242843229.1">
    <property type="nucleotide sequence ID" value="NZ_JPNB01000001.1"/>
</dbReference>
<protein>
    <submittedName>
        <fullName evidence="6">Monosaccharide ABC transporter substrate-binding protein (CUT2 family)</fullName>
    </submittedName>
</protein>
<dbReference type="Proteomes" id="UP000295718">
    <property type="component" value="Unassembled WGS sequence"/>
</dbReference>
<dbReference type="InterPro" id="IPR028082">
    <property type="entry name" value="Peripla_BP_I"/>
</dbReference>
<dbReference type="Pfam" id="PF13407">
    <property type="entry name" value="Peripla_BP_4"/>
    <property type="match status" value="1"/>
</dbReference>
<feature type="region of interest" description="Disordered" evidence="3">
    <location>
        <begin position="31"/>
        <end position="64"/>
    </location>
</feature>
<sequence>MKKKMYKRVVALLCASVMVLSLTACQKTENTDKAADNQQAVETKEETGNSEPQTEESGAGDKKVYGYITPGPDTWYQRNVEGFQMGAEKAGYDVVVLNSDYDASKEVANIDAMINQGVDGVCIFSFNENGAKIAAEKFAEAGIPVVATDSCATALDAKQDIVAAIDFDWVEMGNNYAQWMADNHAGENYVIITGNFESVPCQMINEAMTAKSEELGQNECIDIREGKYDPSEAVNVAQDLIASGKEFSIIYVMNEDMAAAVVQMLENNNLLDQYTVIAQNGSPAGLPLIQNGKLSYTISSSPGWEGLVSFLVLDQYVTGGSTAVEQAVMLPIMPVDQENIDDESKVVPWEVNDIYWDLTNEYFPELMK</sequence>
<dbReference type="EMBL" id="SLUO01000012">
    <property type="protein sequence ID" value="TCL56285.1"/>
    <property type="molecule type" value="Genomic_DNA"/>
</dbReference>
<dbReference type="PROSITE" id="PS51257">
    <property type="entry name" value="PROKAR_LIPOPROTEIN"/>
    <property type="match status" value="1"/>
</dbReference>
<reference evidence="6 7" key="1">
    <citation type="submission" date="2019-03" db="EMBL/GenBank/DDBJ databases">
        <title>Genomic Encyclopedia of Type Strains, Phase IV (KMG-IV): sequencing the most valuable type-strain genomes for metagenomic binning, comparative biology and taxonomic classification.</title>
        <authorList>
            <person name="Goeker M."/>
        </authorList>
    </citation>
    <scope>NUCLEOTIDE SEQUENCE [LARGE SCALE GENOMIC DNA]</scope>
    <source>
        <strain evidence="6 7">DSM 100556</strain>
    </source>
</reference>
<dbReference type="InterPro" id="IPR025997">
    <property type="entry name" value="SBP_2_dom"/>
</dbReference>
<comment type="caution">
    <text evidence="6">The sequence shown here is derived from an EMBL/GenBank/DDBJ whole genome shotgun (WGS) entry which is preliminary data.</text>
</comment>
<feature type="domain" description="Periplasmic binding protein" evidence="5">
    <location>
        <begin position="73"/>
        <end position="319"/>
    </location>
</feature>
<evidence type="ECO:0000256" key="1">
    <source>
        <dbReference type="ARBA" id="ARBA00004196"/>
    </source>
</evidence>
<dbReference type="InterPro" id="IPR050555">
    <property type="entry name" value="Bact_Solute-Bind_Prot2"/>
</dbReference>